<dbReference type="EMBL" id="JBBMQO010000002">
    <property type="protein sequence ID" value="MEM5500592.1"/>
    <property type="molecule type" value="Genomic_DNA"/>
</dbReference>
<evidence type="ECO:0000313" key="2">
    <source>
        <dbReference type="EMBL" id="MEM5500592.1"/>
    </source>
</evidence>
<proteinExistence type="predicted"/>
<organism evidence="2 3">
    <name type="scientific">Ahrensia kielensis</name>
    <dbReference type="NCBI Taxonomy" id="76980"/>
    <lineage>
        <taxon>Bacteria</taxon>
        <taxon>Pseudomonadati</taxon>
        <taxon>Pseudomonadota</taxon>
        <taxon>Alphaproteobacteria</taxon>
        <taxon>Hyphomicrobiales</taxon>
        <taxon>Ahrensiaceae</taxon>
        <taxon>Ahrensia</taxon>
    </lineage>
</organism>
<dbReference type="RefSeq" id="WP_342846875.1">
    <property type="nucleotide sequence ID" value="NZ_JBBMQO010000002.1"/>
</dbReference>
<feature type="transmembrane region" description="Helical" evidence="1">
    <location>
        <begin position="40"/>
        <end position="62"/>
    </location>
</feature>
<keyword evidence="1" id="KW-0472">Membrane</keyword>
<accession>A0ABU9T397</accession>
<dbReference type="Proteomes" id="UP001477870">
    <property type="component" value="Unassembled WGS sequence"/>
</dbReference>
<keyword evidence="1" id="KW-0812">Transmembrane</keyword>
<name>A0ABU9T397_9HYPH</name>
<evidence type="ECO:0008006" key="4">
    <source>
        <dbReference type="Google" id="ProtNLM"/>
    </source>
</evidence>
<keyword evidence="3" id="KW-1185">Reference proteome</keyword>
<sequence>MGLLRTLLAILGAGFAALIVWALFQGNFSQAGRWLSTDPWGIVTLADLYFGFLMFAVIIVLVERNRQALFWIIPIPFLGNVWVVIWFVMRLPRIARAFRG</sequence>
<comment type="caution">
    <text evidence="2">The sequence shown here is derived from an EMBL/GenBank/DDBJ whole genome shotgun (WGS) entry which is preliminary data.</text>
</comment>
<keyword evidence="1" id="KW-1133">Transmembrane helix</keyword>
<evidence type="ECO:0000313" key="3">
    <source>
        <dbReference type="Proteomes" id="UP001477870"/>
    </source>
</evidence>
<feature type="transmembrane region" description="Helical" evidence="1">
    <location>
        <begin position="6"/>
        <end position="28"/>
    </location>
</feature>
<reference evidence="2 3" key="1">
    <citation type="submission" date="2024-03" db="EMBL/GenBank/DDBJ databases">
        <title>Community enrichment and isolation of bacterial strains for fucoidan degradation.</title>
        <authorList>
            <person name="Sichert A."/>
        </authorList>
    </citation>
    <scope>NUCLEOTIDE SEQUENCE [LARGE SCALE GENOMIC DNA]</scope>
    <source>
        <strain evidence="2 3">AS62</strain>
    </source>
</reference>
<gene>
    <name evidence="2" type="ORF">WNY59_03210</name>
</gene>
<evidence type="ECO:0000256" key="1">
    <source>
        <dbReference type="SAM" id="Phobius"/>
    </source>
</evidence>
<protein>
    <recommendedName>
        <fullName evidence="4">DUF1475 domain-containing protein</fullName>
    </recommendedName>
</protein>
<feature type="transmembrane region" description="Helical" evidence="1">
    <location>
        <begin position="68"/>
        <end position="89"/>
    </location>
</feature>